<accession>A0A918ED15</accession>
<proteinExistence type="predicted"/>
<keyword evidence="3" id="KW-1185">Reference proteome</keyword>
<dbReference type="Proteomes" id="UP000639606">
    <property type="component" value="Unassembled WGS sequence"/>
</dbReference>
<evidence type="ECO:0000313" key="3">
    <source>
        <dbReference type="Proteomes" id="UP000639606"/>
    </source>
</evidence>
<protein>
    <recommendedName>
        <fullName evidence="1">DUF5753 domain-containing protein</fullName>
    </recommendedName>
</protein>
<dbReference type="AlphaFoldDB" id="A0A918ED15"/>
<reference evidence="2" key="2">
    <citation type="submission" date="2020-09" db="EMBL/GenBank/DDBJ databases">
        <authorList>
            <person name="Sun Q."/>
            <person name="Ohkuma M."/>
        </authorList>
    </citation>
    <scope>NUCLEOTIDE SEQUENCE</scope>
    <source>
        <strain evidence="2">JCM 3313</strain>
    </source>
</reference>
<name>A0A918ED15_9PSEU</name>
<reference evidence="2" key="1">
    <citation type="journal article" date="2014" name="Int. J. Syst. Evol. Microbiol.">
        <title>Complete genome sequence of Corynebacterium casei LMG S-19264T (=DSM 44701T), isolated from a smear-ripened cheese.</title>
        <authorList>
            <consortium name="US DOE Joint Genome Institute (JGI-PGF)"/>
            <person name="Walter F."/>
            <person name="Albersmeier A."/>
            <person name="Kalinowski J."/>
            <person name="Ruckert C."/>
        </authorList>
    </citation>
    <scope>NUCLEOTIDE SEQUENCE</scope>
    <source>
        <strain evidence="2">JCM 3313</strain>
    </source>
</reference>
<organism evidence="2 3">
    <name type="scientific">Saccharothrix coeruleofusca</name>
    <dbReference type="NCBI Taxonomy" id="33919"/>
    <lineage>
        <taxon>Bacteria</taxon>
        <taxon>Bacillati</taxon>
        <taxon>Actinomycetota</taxon>
        <taxon>Actinomycetes</taxon>
        <taxon>Pseudonocardiales</taxon>
        <taxon>Pseudonocardiaceae</taxon>
        <taxon>Saccharothrix</taxon>
    </lineage>
</organism>
<gene>
    <name evidence="2" type="ORF">GCM10010185_19740</name>
</gene>
<dbReference type="EMBL" id="BMRG01000003">
    <property type="protein sequence ID" value="GGP47918.1"/>
    <property type="molecule type" value="Genomic_DNA"/>
</dbReference>
<evidence type="ECO:0000313" key="2">
    <source>
        <dbReference type="EMBL" id="GGP47918.1"/>
    </source>
</evidence>
<evidence type="ECO:0000259" key="1">
    <source>
        <dbReference type="Pfam" id="PF19054"/>
    </source>
</evidence>
<sequence>MIHEETTAPLALVVESSGGPDVLLRQLEHLHVVARMPNVRFRVLARSTTSGIVPALSCPFTLLHVEPGKTLAYVSSLTRPDYIKATAPYVAAFEQARNPASSGEESVVILERRITDRANS</sequence>
<comment type="caution">
    <text evidence="2">The sequence shown here is derived from an EMBL/GenBank/DDBJ whole genome shotgun (WGS) entry which is preliminary data.</text>
</comment>
<dbReference type="Pfam" id="PF19054">
    <property type="entry name" value="DUF5753"/>
    <property type="match status" value="1"/>
</dbReference>
<dbReference type="InterPro" id="IPR043917">
    <property type="entry name" value="DUF5753"/>
</dbReference>
<feature type="domain" description="DUF5753" evidence="1">
    <location>
        <begin position="16"/>
        <end position="112"/>
    </location>
</feature>